<dbReference type="SUPFAM" id="SSF47240">
    <property type="entry name" value="Ferritin-like"/>
    <property type="match status" value="1"/>
</dbReference>
<dbReference type="CDD" id="cd07909">
    <property type="entry name" value="YciF"/>
    <property type="match status" value="1"/>
</dbReference>
<name>A0A9X1X3S4_9SPHI</name>
<protein>
    <submittedName>
        <fullName evidence="3">Ferritin-like domain-containing protein</fullName>
    </submittedName>
</protein>
<dbReference type="RefSeq" id="WP_245130479.1">
    <property type="nucleotide sequence ID" value="NZ_JALJEJ010000005.1"/>
</dbReference>
<dbReference type="InterPro" id="IPR047114">
    <property type="entry name" value="YciF"/>
</dbReference>
<dbReference type="InterPro" id="IPR010287">
    <property type="entry name" value="DUF892_YciF-like"/>
</dbReference>
<evidence type="ECO:0000313" key="4">
    <source>
        <dbReference type="Proteomes" id="UP001139450"/>
    </source>
</evidence>
<evidence type="ECO:0000256" key="2">
    <source>
        <dbReference type="SAM" id="MobiDB-lite"/>
    </source>
</evidence>
<evidence type="ECO:0000256" key="1">
    <source>
        <dbReference type="SAM" id="Coils"/>
    </source>
</evidence>
<dbReference type="InterPro" id="IPR012347">
    <property type="entry name" value="Ferritin-like"/>
</dbReference>
<feature type="coiled-coil region" evidence="1">
    <location>
        <begin position="57"/>
        <end position="84"/>
    </location>
</feature>
<dbReference type="InterPro" id="IPR009078">
    <property type="entry name" value="Ferritin-like_SF"/>
</dbReference>
<evidence type="ECO:0000313" key="3">
    <source>
        <dbReference type="EMBL" id="MCJ8210642.1"/>
    </source>
</evidence>
<keyword evidence="4" id="KW-1185">Reference proteome</keyword>
<feature type="compositionally biased region" description="Polar residues" evidence="2">
    <location>
        <begin position="174"/>
        <end position="183"/>
    </location>
</feature>
<dbReference type="AlphaFoldDB" id="A0A9X1X3S4"/>
<keyword evidence="1" id="KW-0175">Coiled coil</keyword>
<reference evidence="3" key="1">
    <citation type="submission" date="2022-04" db="EMBL/GenBank/DDBJ databases">
        <title>Mucilaginibacter sp. RS28 isolated from freshwater.</title>
        <authorList>
            <person name="Ko S.-R."/>
        </authorList>
    </citation>
    <scope>NUCLEOTIDE SEQUENCE</scope>
    <source>
        <strain evidence="3">RS28</strain>
    </source>
</reference>
<sequence length="183" mass="20183">MATKTKAKEEENVATDANESALQELFIDELKDIYWAEQHLSKALAKMAKNATSDELRQALETHMQETEGQIERLKQVFGSIEEKASAKKCEAMEGLIKEGEEIMKDTEKGSITRDVGIISAAQKAEHYEIASYGTLKTLATTLGYTEAAELLNQTLEEEKKTDGLLTQLAEGSINPSAKNEAK</sequence>
<dbReference type="Proteomes" id="UP001139450">
    <property type="component" value="Unassembled WGS sequence"/>
</dbReference>
<comment type="caution">
    <text evidence="3">The sequence shown here is derived from an EMBL/GenBank/DDBJ whole genome shotgun (WGS) entry which is preliminary data.</text>
</comment>
<dbReference type="PANTHER" id="PTHR30565:SF9">
    <property type="entry name" value="PROTEIN YCIF"/>
    <property type="match status" value="1"/>
</dbReference>
<gene>
    <name evidence="3" type="ORF">MUY27_13065</name>
</gene>
<organism evidence="3 4">
    <name type="scientific">Mucilaginibacter straminoryzae</name>
    <dbReference type="NCBI Taxonomy" id="2932774"/>
    <lineage>
        <taxon>Bacteria</taxon>
        <taxon>Pseudomonadati</taxon>
        <taxon>Bacteroidota</taxon>
        <taxon>Sphingobacteriia</taxon>
        <taxon>Sphingobacteriales</taxon>
        <taxon>Sphingobacteriaceae</taxon>
        <taxon>Mucilaginibacter</taxon>
    </lineage>
</organism>
<accession>A0A9X1X3S4</accession>
<dbReference type="Gene3D" id="1.20.1260.10">
    <property type="match status" value="1"/>
</dbReference>
<dbReference type="PANTHER" id="PTHR30565">
    <property type="entry name" value="PROTEIN YCIF"/>
    <property type="match status" value="1"/>
</dbReference>
<feature type="region of interest" description="Disordered" evidence="2">
    <location>
        <begin position="163"/>
        <end position="183"/>
    </location>
</feature>
<dbReference type="Pfam" id="PF05974">
    <property type="entry name" value="DUF892"/>
    <property type="match status" value="1"/>
</dbReference>
<dbReference type="EMBL" id="JALJEJ010000005">
    <property type="protein sequence ID" value="MCJ8210642.1"/>
    <property type="molecule type" value="Genomic_DNA"/>
</dbReference>
<proteinExistence type="predicted"/>